<reference evidence="3 4" key="1">
    <citation type="submission" date="2016-11" db="EMBL/GenBank/DDBJ databases">
        <authorList>
            <consortium name="Pathogen Informatics"/>
        </authorList>
    </citation>
    <scope>NUCLEOTIDE SEQUENCE [LARGE SCALE GENOMIC DNA]</scope>
    <source>
        <strain evidence="3 4">104</strain>
    </source>
</reference>
<evidence type="ECO:0000313" key="4">
    <source>
        <dbReference type="Proteomes" id="UP000185210"/>
    </source>
</evidence>
<organism evidence="3 4">
    <name type="scientific">Mycobacteroides abscessus subsp. abscessus</name>
    <dbReference type="NCBI Taxonomy" id="1185650"/>
    <lineage>
        <taxon>Bacteria</taxon>
        <taxon>Bacillati</taxon>
        <taxon>Actinomycetota</taxon>
        <taxon>Actinomycetes</taxon>
        <taxon>Mycobacteriales</taxon>
        <taxon>Mycobacteriaceae</taxon>
        <taxon>Mycobacteroides</taxon>
        <taxon>Mycobacteroides abscessus</taxon>
    </lineage>
</organism>
<name>A0AB38D0P6_9MYCO</name>
<proteinExistence type="inferred from homology"/>
<dbReference type="InterPro" id="IPR001907">
    <property type="entry name" value="ClpP"/>
</dbReference>
<dbReference type="Pfam" id="PF00574">
    <property type="entry name" value="CLP_protease"/>
    <property type="match status" value="1"/>
</dbReference>
<dbReference type="AlphaFoldDB" id="A0AB38D0P6"/>
<dbReference type="Proteomes" id="UP000185210">
    <property type="component" value="Unassembled WGS sequence"/>
</dbReference>
<dbReference type="GO" id="GO:0004252">
    <property type="term" value="F:serine-type endopeptidase activity"/>
    <property type="evidence" value="ECO:0007669"/>
    <property type="project" value="InterPro"/>
</dbReference>
<evidence type="ECO:0000313" key="3">
    <source>
        <dbReference type="EMBL" id="SIB17999.1"/>
    </source>
</evidence>
<dbReference type="Gene3D" id="3.90.226.10">
    <property type="entry name" value="2-enoyl-CoA Hydratase, Chain A, domain 1"/>
    <property type="match status" value="1"/>
</dbReference>
<comment type="caution">
    <text evidence="3">The sequence shown here is derived from an EMBL/GenBank/DDBJ whole genome shotgun (WGS) entry which is preliminary data.</text>
</comment>
<dbReference type="PANTHER" id="PTHR10381">
    <property type="entry name" value="ATP-DEPENDENT CLP PROTEASE PROTEOLYTIC SUBUNIT"/>
    <property type="match status" value="1"/>
</dbReference>
<dbReference type="PRINTS" id="PR00127">
    <property type="entry name" value="CLPPROTEASEP"/>
</dbReference>
<gene>
    <name evidence="3" type="primary">clpP</name>
    <name evidence="3" type="ORF">SAMEA2070301_03124</name>
</gene>
<dbReference type="GO" id="GO:0004176">
    <property type="term" value="F:ATP-dependent peptidase activity"/>
    <property type="evidence" value="ECO:0007669"/>
    <property type="project" value="InterPro"/>
</dbReference>
<dbReference type="SUPFAM" id="SSF52096">
    <property type="entry name" value="ClpP/crotonase"/>
    <property type="match status" value="1"/>
</dbReference>
<keyword evidence="3" id="KW-0645">Protease</keyword>
<dbReference type="PANTHER" id="PTHR10381:SF11">
    <property type="entry name" value="ATP-DEPENDENT CLP PROTEASE PROTEOLYTIC SUBUNIT, MITOCHONDRIAL"/>
    <property type="match status" value="1"/>
</dbReference>
<evidence type="ECO:0000256" key="1">
    <source>
        <dbReference type="ARBA" id="ARBA00007039"/>
    </source>
</evidence>
<dbReference type="EMBL" id="FSHM01000004">
    <property type="protein sequence ID" value="SIB17999.1"/>
    <property type="molecule type" value="Genomic_DNA"/>
</dbReference>
<dbReference type="GO" id="GO:0009368">
    <property type="term" value="C:endopeptidase Clp complex"/>
    <property type="evidence" value="ECO:0007669"/>
    <property type="project" value="TreeGrafter"/>
</dbReference>
<keyword evidence="3" id="KW-0378">Hydrolase</keyword>
<dbReference type="GO" id="GO:0051117">
    <property type="term" value="F:ATPase binding"/>
    <property type="evidence" value="ECO:0007669"/>
    <property type="project" value="TreeGrafter"/>
</dbReference>
<dbReference type="InterPro" id="IPR029045">
    <property type="entry name" value="ClpP/crotonase-like_dom_sf"/>
</dbReference>
<dbReference type="GO" id="GO:0006515">
    <property type="term" value="P:protein quality control for misfolded or incompletely synthesized proteins"/>
    <property type="evidence" value="ECO:0007669"/>
    <property type="project" value="TreeGrafter"/>
</dbReference>
<protein>
    <recommendedName>
        <fullName evidence="2">ATP-dependent Clp protease proteolytic subunit</fullName>
    </recommendedName>
</protein>
<accession>A0AB38D0P6</accession>
<comment type="similarity">
    <text evidence="1 2">Belongs to the peptidase S14 family.</text>
</comment>
<dbReference type="RefSeq" id="WP_074292917.1">
    <property type="nucleotide sequence ID" value="NZ_FSFF01000001.1"/>
</dbReference>
<dbReference type="InterPro" id="IPR023562">
    <property type="entry name" value="ClpP/TepA"/>
</dbReference>
<evidence type="ECO:0000256" key="2">
    <source>
        <dbReference type="RuleBase" id="RU003567"/>
    </source>
</evidence>
<sequence>MSAEPSDPAELSLHGEIDDKVARKTLSHLRDIDINTPGRPIDLIINSPGGSMEHGDAIYDELVRMSVAGGGGHHVTTRVRGRAASAASLILQAGDKRLGGRMSYIYMHEPLSTFHDQTMAQVRNELEFCEKWVERYIDAHDRCNISHAEFRERIRDKEWYLAMDEAVALGIVDGIG</sequence>